<reference evidence="1" key="1">
    <citation type="submission" date="2019-08" db="EMBL/GenBank/DDBJ databases">
        <authorList>
            <person name="Kucharzyk K."/>
            <person name="Murdoch R.W."/>
            <person name="Higgins S."/>
            <person name="Loffler F."/>
        </authorList>
    </citation>
    <scope>NUCLEOTIDE SEQUENCE</scope>
</reference>
<dbReference type="EMBL" id="VSSQ01006089">
    <property type="protein sequence ID" value="MPM31495.1"/>
    <property type="molecule type" value="Genomic_DNA"/>
</dbReference>
<sequence>MNGHPVVQIVDEIALHAVENLDFVSGSVPRVGKGLGHAVVRDGNGGMAPADGLTHHLLRVGQRVHAAHAGVQMQLYPLYLGGIFPFLVRGGPDEEGCHLDILPVPGRLHFSLHRHPHARLQFPVQLSGFGGGEVFLNRQGPGVVRQVQTHAPKSGAARLSALKGENLADNSCLSGFQVQRPHRHGFSHGLFLPVKHLARGSVPLFFGVPAPSACFGLGRTLCFLPRRLSRTACAGNPRIGKPVCRADFPTQRPDFVSAQLRPGFHLQFNRTLRPVDGRADKHGPVQLRPQGRKRPYVRKYVGKCDF</sequence>
<accession>A0A644YSD4</accession>
<dbReference type="AlphaFoldDB" id="A0A644YSD4"/>
<gene>
    <name evidence="1" type="ORF">SDC9_78050</name>
</gene>
<protein>
    <submittedName>
        <fullName evidence="1">Uncharacterized protein</fullName>
    </submittedName>
</protein>
<name>A0A644YSD4_9ZZZZ</name>
<comment type="caution">
    <text evidence="1">The sequence shown here is derived from an EMBL/GenBank/DDBJ whole genome shotgun (WGS) entry which is preliminary data.</text>
</comment>
<proteinExistence type="predicted"/>
<organism evidence="1">
    <name type="scientific">bioreactor metagenome</name>
    <dbReference type="NCBI Taxonomy" id="1076179"/>
    <lineage>
        <taxon>unclassified sequences</taxon>
        <taxon>metagenomes</taxon>
        <taxon>ecological metagenomes</taxon>
    </lineage>
</organism>
<evidence type="ECO:0000313" key="1">
    <source>
        <dbReference type="EMBL" id="MPM31495.1"/>
    </source>
</evidence>